<dbReference type="AlphaFoldDB" id="A0A934RWK6"/>
<evidence type="ECO:0000256" key="11">
    <source>
        <dbReference type="SAM" id="SignalP"/>
    </source>
</evidence>
<evidence type="ECO:0000313" key="14">
    <source>
        <dbReference type="Proteomes" id="UP000617628"/>
    </source>
</evidence>
<dbReference type="GO" id="GO:0005886">
    <property type="term" value="C:plasma membrane"/>
    <property type="evidence" value="ECO:0007669"/>
    <property type="project" value="UniProtKB-SubCell"/>
</dbReference>
<feature type="chain" id="PRO_5038079324" evidence="11">
    <location>
        <begin position="26"/>
        <end position="471"/>
    </location>
</feature>
<organism evidence="13 14">
    <name type="scientific">Pelagicoccus mobilis</name>
    <dbReference type="NCBI Taxonomy" id="415221"/>
    <lineage>
        <taxon>Bacteria</taxon>
        <taxon>Pseudomonadati</taxon>
        <taxon>Verrucomicrobiota</taxon>
        <taxon>Opitutia</taxon>
        <taxon>Puniceicoccales</taxon>
        <taxon>Pelagicoccaceae</taxon>
        <taxon>Pelagicoccus</taxon>
    </lineage>
</organism>
<keyword evidence="9" id="KW-0175">Coiled coil</keyword>
<evidence type="ECO:0000313" key="13">
    <source>
        <dbReference type="EMBL" id="MBK1875727.1"/>
    </source>
</evidence>
<dbReference type="EMBL" id="JAENIL010000003">
    <property type="protein sequence ID" value="MBK1875727.1"/>
    <property type="molecule type" value="Genomic_DNA"/>
</dbReference>
<dbReference type="InterPro" id="IPR002898">
    <property type="entry name" value="MotA_ExbB_proton_chnl"/>
</dbReference>
<dbReference type="Pfam" id="PF01618">
    <property type="entry name" value="MotA_ExbB"/>
    <property type="match status" value="1"/>
</dbReference>
<evidence type="ECO:0000256" key="9">
    <source>
        <dbReference type="SAM" id="Coils"/>
    </source>
</evidence>
<keyword evidence="5 8" id="KW-0653">Protein transport</keyword>
<feature type="transmembrane region" description="Helical" evidence="10">
    <location>
        <begin position="371"/>
        <end position="395"/>
    </location>
</feature>
<feature type="transmembrane region" description="Helical" evidence="10">
    <location>
        <begin position="275"/>
        <end position="296"/>
    </location>
</feature>
<evidence type="ECO:0000256" key="4">
    <source>
        <dbReference type="ARBA" id="ARBA00022692"/>
    </source>
</evidence>
<evidence type="ECO:0000256" key="7">
    <source>
        <dbReference type="ARBA" id="ARBA00023136"/>
    </source>
</evidence>
<comment type="similarity">
    <text evidence="8">Belongs to the exbB/tolQ family.</text>
</comment>
<keyword evidence="2 8" id="KW-0813">Transport</keyword>
<evidence type="ECO:0000256" key="5">
    <source>
        <dbReference type="ARBA" id="ARBA00022927"/>
    </source>
</evidence>
<comment type="caution">
    <text evidence="13">The sequence shown here is derived from an EMBL/GenBank/DDBJ whole genome shotgun (WGS) entry which is preliminary data.</text>
</comment>
<evidence type="ECO:0000259" key="12">
    <source>
        <dbReference type="Pfam" id="PF01618"/>
    </source>
</evidence>
<dbReference type="InterPro" id="IPR050790">
    <property type="entry name" value="ExbB/TolQ_transport"/>
</dbReference>
<sequence>MKIKPALISLAALCHCSLPTLQAQAEVEFAELIGKTQDRIEQTLAEYQAFLKETQNEKLEIVSQINQVENELVRLRHQEINAKRHATESEFDLKDKQTRINALDTQTQYSHGVLSEYLTNFESRIHVSEDQNYIAPLREIREKLSSVGEASADRLPALFEALELGLDRQESLIGGTRFKGRAITPTGGVKEGTIALVGPTAYFKSETDSTAGPLRFNSGTIEPGMSPIDQAAAQHLHELLNQGNGLLPLDSSLGNALVLKKAKGTIPEHVSKGGWVGYAILALGGMAILVALYKLIELRGIRIHEPQDIRSIAISAVTESADEAKSKIASLKGPIAKILGIGIDFSKTDIDTQLDAMDSIILRYRPRLERFLPVLATTAAVAPLMGLLGTVVGMIKTFTLIEVFGTGDAKSLSSGISEALVTTELGLIVAIPALIFHGIFSRIMRSRLAAMEQIATDFSRQVFATQQGGSR</sequence>
<evidence type="ECO:0000256" key="8">
    <source>
        <dbReference type="RuleBase" id="RU004057"/>
    </source>
</evidence>
<dbReference type="PANTHER" id="PTHR30625">
    <property type="entry name" value="PROTEIN TOLQ"/>
    <property type="match status" value="1"/>
</dbReference>
<keyword evidence="7 10" id="KW-0472">Membrane</keyword>
<reference evidence="13" key="1">
    <citation type="submission" date="2021-01" db="EMBL/GenBank/DDBJ databases">
        <title>Modified the classification status of verrucomicrobia.</title>
        <authorList>
            <person name="Feng X."/>
        </authorList>
    </citation>
    <scope>NUCLEOTIDE SEQUENCE</scope>
    <source>
        <strain evidence="13">KCTC 13126</strain>
    </source>
</reference>
<evidence type="ECO:0000256" key="10">
    <source>
        <dbReference type="SAM" id="Phobius"/>
    </source>
</evidence>
<accession>A0A934RWK6</accession>
<keyword evidence="4 10" id="KW-0812">Transmembrane</keyword>
<evidence type="ECO:0000256" key="1">
    <source>
        <dbReference type="ARBA" id="ARBA00004651"/>
    </source>
</evidence>
<keyword evidence="3" id="KW-1003">Cell membrane</keyword>
<feature type="transmembrane region" description="Helical" evidence="10">
    <location>
        <begin position="415"/>
        <end position="440"/>
    </location>
</feature>
<dbReference type="Proteomes" id="UP000617628">
    <property type="component" value="Unassembled WGS sequence"/>
</dbReference>
<feature type="signal peptide" evidence="11">
    <location>
        <begin position="1"/>
        <end position="25"/>
    </location>
</feature>
<evidence type="ECO:0000256" key="2">
    <source>
        <dbReference type="ARBA" id="ARBA00022448"/>
    </source>
</evidence>
<protein>
    <submittedName>
        <fullName evidence="13">MotA/TolQ/ExbB proton channel family protein</fullName>
    </submittedName>
</protein>
<feature type="coiled-coil region" evidence="9">
    <location>
        <begin position="37"/>
        <end position="85"/>
    </location>
</feature>
<comment type="subcellular location">
    <subcellularLocation>
        <location evidence="1">Cell membrane</location>
        <topology evidence="1">Multi-pass membrane protein</topology>
    </subcellularLocation>
    <subcellularLocation>
        <location evidence="8">Membrane</location>
        <topology evidence="8">Multi-pass membrane protein</topology>
    </subcellularLocation>
</comment>
<evidence type="ECO:0000256" key="3">
    <source>
        <dbReference type="ARBA" id="ARBA00022475"/>
    </source>
</evidence>
<dbReference type="GO" id="GO:0017038">
    <property type="term" value="P:protein import"/>
    <property type="evidence" value="ECO:0007669"/>
    <property type="project" value="TreeGrafter"/>
</dbReference>
<name>A0A934RWK6_9BACT</name>
<dbReference type="RefSeq" id="WP_200353944.1">
    <property type="nucleotide sequence ID" value="NZ_JAENIL010000003.1"/>
</dbReference>
<keyword evidence="14" id="KW-1185">Reference proteome</keyword>
<gene>
    <name evidence="13" type="ORF">JIN87_02545</name>
</gene>
<evidence type="ECO:0000256" key="6">
    <source>
        <dbReference type="ARBA" id="ARBA00022989"/>
    </source>
</evidence>
<dbReference type="PANTHER" id="PTHR30625:SF15">
    <property type="entry name" value="BIOPOLYMER TRANSPORT PROTEIN EXBB"/>
    <property type="match status" value="1"/>
</dbReference>
<proteinExistence type="inferred from homology"/>
<keyword evidence="11" id="KW-0732">Signal</keyword>
<keyword evidence="6 10" id="KW-1133">Transmembrane helix</keyword>
<feature type="domain" description="MotA/TolQ/ExbB proton channel" evidence="12">
    <location>
        <begin position="338"/>
        <end position="452"/>
    </location>
</feature>